<dbReference type="InterPro" id="IPR048389">
    <property type="entry name" value="YciQ-like_C"/>
</dbReference>
<evidence type="ECO:0000256" key="1">
    <source>
        <dbReference type="SAM" id="Phobius"/>
    </source>
</evidence>
<feature type="transmembrane region" description="Helical" evidence="1">
    <location>
        <begin position="489"/>
        <end position="507"/>
    </location>
</feature>
<feature type="chain" id="PRO_5026982773" evidence="2">
    <location>
        <begin position="42"/>
        <end position="596"/>
    </location>
</feature>
<evidence type="ECO:0000259" key="4">
    <source>
        <dbReference type="Pfam" id="PF20990"/>
    </source>
</evidence>
<keyword evidence="6" id="KW-1185">Reference proteome</keyword>
<feature type="signal peptide" evidence="2">
    <location>
        <begin position="1"/>
        <end position="41"/>
    </location>
</feature>
<accession>A0A6N8JQF3</accession>
<feature type="transmembrane region" description="Helical" evidence="1">
    <location>
        <begin position="465"/>
        <end position="483"/>
    </location>
</feature>
<proteinExistence type="predicted"/>
<name>A0A6N8JQF3_9ACTN</name>
<keyword evidence="1" id="KW-0812">Transmembrane</keyword>
<evidence type="ECO:0000259" key="3">
    <source>
        <dbReference type="Pfam" id="PF09972"/>
    </source>
</evidence>
<reference evidence="5 6" key="1">
    <citation type="submission" date="2019-12" db="EMBL/GenBank/DDBJ databases">
        <title>Microbes associate with the intestines of laboratory mice.</title>
        <authorList>
            <person name="Navarre W."/>
            <person name="Wong E."/>
        </authorList>
    </citation>
    <scope>NUCLEOTIDE SEQUENCE [LARGE SCALE GENOMIC DNA]</scope>
    <source>
        <strain evidence="5 6">NM66_B29</strain>
    </source>
</reference>
<dbReference type="EMBL" id="WSRR01000016">
    <property type="protein sequence ID" value="MVX61259.1"/>
    <property type="molecule type" value="Genomic_DNA"/>
</dbReference>
<feature type="domain" description="DUF2207" evidence="3">
    <location>
        <begin position="47"/>
        <end position="253"/>
    </location>
</feature>
<keyword evidence="1" id="KW-0472">Membrane</keyword>
<feature type="transmembrane region" description="Helical" evidence="1">
    <location>
        <begin position="297"/>
        <end position="319"/>
    </location>
</feature>
<evidence type="ECO:0000256" key="2">
    <source>
        <dbReference type="SAM" id="SignalP"/>
    </source>
</evidence>
<evidence type="ECO:0000313" key="6">
    <source>
        <dbReference type="Proteomes" id="UP000463388"/>
    </source>
</evidence>
<keyword evidence="1" id="KW-1133">Transmembrane helix</keyword>
<feature type="domain" description="Predicted membrane protein YciQ-like C-terminal" evidence="4">
    <location>
        <begin position="331"/>
        <end position="556"/>
    </location>
</feature>
<keyword evidence="2" id="KW-0732">Signal</keyword>
<dbReference type="Pfam" id="PF20990">
    <property type="entry name" value="DUF2207_C"/>
    <property type="match status" value="1"/>
</dbReference>
<dbReference type="Pfam" id="PF09972">
    <property type="entry name" value="DUF2207"/>
    <property type="match status" value="1"/>
</dbReference>
<evidence type="ECO:0000313" key="5">
    <source>
        <dbReference type="EMBL" id="MVX61259.1"/>
    </source>
</evidence>
<gene>
    <name evidence="5" type="ORF">GKZ27_07305</name>
</gene>
<protein>
    <submittedName>
        <fullName evidence="5">DUF2207 domain-containing protein</fullName>
    </submittedName>
</protein>
<comment type="caution">
    <text evidence="5">The sequence shown here is derived from an EMBL/GenBank/DDBJ whole genome shotgun (WGS) entry which is preliminary data.</text>
</comment>
<organism evidence="5 6">
    <name type="scientific">Adlercreutzia mucosicola</name>
    <dbReference type="NCBI Taxonomy" id="580026"/>
    <lineage>
        <taxon>Bacteria</taxon>
        <taxon>Bacillati</taxon>
        <taxon>Actinomycetota</taxon>
        <taxon>Coriobacteriia</taxon>
        <taxon>Eggerthellales</taxon>
        <taxon>Eggerthellaceae</taxon>
        <taxon>Adlercreutzia</taxon>
    </lineage>
</organism>
<dbReference type="InterPro" id="IPR018702">
    <property type="entry name" value="DUF2207"/>
</dbReference>
<dbReference type="AlphaFoldDB" id="A0A6N8JQF3"/>
<sequence length="596" mass="66017">MERARCSRCEELWRKIALLVALASAAVTVALALLAPAPAWAADYQCDQVDLTAQVETDGTVTVTDQRIFDFPADEAKSETLTWLYEGFPEDSSITIRHVRMAALDSDDNVTGEWVNLEPTTFLLSWRGGGRPDSDGWSYDQFQSKLYAFVRNLPDRAVFEVSYVVAHGVTAYDDAADFQWLYAPRDYTVPMHRVRATVVLPMPADATVEPGENVRAWGHGPADGAVDVARDGSVRFFVPEVSPTSFAEARVLFPVEWLTNLSDEDKLKNQGSLQYYWTTRYEEGWVDRDSHQKLLRYGLALGALGLSLAVVVAALAVYARWGRERPPAFTDDYSCDVPAPDLPPAVLGRLWRWNHESPDDVVATVLDMVRRGALRLRMDNNGRPEALEIPQQGSISDEALDGATLALLNTLSEDAESISLRELSAAAHERPLDLLHAVQEWQRKLTDLVQPHHFFDSRSRVAQRWLLVAAGLLALVALGALILVGWQVALMVLAAAAATGVLANYTMRRTPAGNEIAAHAKALRNWMRDGGWQAQCEEMTDAERAELVVYGYLFGVLKFLKEEPGTKAGQLLRLAPSLTHGFDDALRAAHHRAEVS</sequence>
<dbReference type="Proteomes" id="UP000463388">
    <property type="component" value="Unassembled WGS sequence"/>
</dbReference>